<reference evidence="1" key="1">
    <citation type="submission" date="2014-11" db="EMBL/GenBank/DDBJ databases">
        <authorList>
            <person name="Amaro Gonzalez C."/>
        </authorList>
    </citation>
    <scope>NUCLEOTIDE SEQUENCE</scope>
</reference>
<accession>A0A0E9PZ40</accession>
<sequence>MKSLYEACIAPLSPQHSILFSHVWKFHMFGN</sequence>
<name>A0A0E9PZ40_ANGAN</name>
<organism evidence="1">
    <name type="scientific">Anguilla anguilla</name>
    <name type="common">European freshwater eel</name>
    <name type="synonym">Muraena anguilla</name>
    <dbReference type="NCBI Taxonomy" id="7936"/>
    <lineage>
        <taxon>Eukaryota</taxon>
        <taxon>Metazoa</taxon>
        <taxon>Chordata</taxon>
        <taxon>Craniata</taxon>
        <taxon>Vertebrata</taxon>
        <taxon>Euteleostomi</taxon>
        <taxon>Actinopterygii</taxon>
        <taxon>Neopterygii</taxon>
        <taxon>Teleostei</taxon>
        <taxon>Anguilliformes</taxon>
        <taxon>Anguillidae</taxon>
        <taxon>Anguilla</taxon>
    </lineage>
</organism>
<dbReference type="EMBL" id="GBXM01098838">
    <property type="protein sequence ID" value="JAH09739.1"/>
    <property type="molecule type" value="Transcribed_RNA"/>
</dbReference>
<dbReference type="AlphaFoldDB" id="A0A0E9PZ40"/>
<evidence type="ECO:0000313" key="1">
    <source>
        <dbReference type="EMBL" id="JAH09739.1"/>
    </source>
</evidence>
<protein>
    <submittedName>
        <fullName evidence="1">Uncharacterized protein</fullName>
    </submittedName>
</protein>
<proteinExistence type="predicted"/>
<reference evidence="1" key="2">
    <citation type="journal article" date="2015" name="Fish Shellfish Immunol.">
        <title>Early steps in the European eel (Anguilla anguilla)-Vibrio vulnificus interaction in the gills: Role of the RtxA13 toxin.</title>
        <authorList>
            <person name="Callol A."/>
            <person name="Pajuelo D."/>
            <person name="Ebbesson L."/>
            <person name="Teles M."/>
            <person name="MacKenzie S."/>
            <person name="Amaro C."/>
        </authorList>
    </citation>
    <scope>NUCLEOTIDE SEQUENCE</scope>
</reference>